<sequence length="276" mass="30139">MDASNPREGNPSDGVTEETAEGVDDAADQAIREGFNISKFSLLAKRVLGEGEVDALKTLDKFRTRWREKFGFGGSGSVSTTMGSIVEVSSSPLHKECCGVLSSAPRVSGQHSLPRFSESPTQTPTNEDSQLHVASRLVECEKVHNEIYIGTVKLQQAEVPHADPIAEAFAKSSPCKSLGHDQAQCIAKAKERAPSKPLCIYVSKGPSENPPANKSVNSNRQSVEEGYSSQDPSSIAQEVVRYYEKLLGEVQLRLLAQLDFLRPYLTGLVSRRRQYT</sequence>
<dbReference type="Proteomes" id="UP001293254">
    <property type="component" value="Unassembled WGS sequence"/>
</dbReference>
<accession>A0AAE1Y7J4</accession>
<keyword evidence="3" id="KW-1185">Reference proteome</keyword>
<name>A0AAE1Y7J4_9LAMI</name>
<dbReference type="EMBL" id="JACGWO010000006">
    <property type="protein sequence ID" value="KAK4425140.1"/>
    <property type="molecule type" value="Genomic_DNA"/>
</dbReference>
<evidence type="ECO:0000313" key="2">
    <source>
        <dbReference type="EMBL" id="KAK4425140.1"/>
    </source>
</evidence>
<protein>
    <submittedName>
        <fullName evidence="2">Uncharacterized protein</fullName>
    </submittedName>
</protein>
<comment type="caution">
    <text evidence="2">The sequence shown here is derived from an EMBL/GenBank/DDBJ whole genome shotgun (WGS) entry which is preliminary data.</text>
</comment>
<reference evidence="2" key="2">
    <citation type="journal article" date="2024" name="Plant">
        <title>Genomic evolution and insights into agronomic trait innovations of Sesamum species.</title>
        <authorList>
            <person name="Miao H."/>
            <person name="Wang L."/>
            <person name="Qu L."/>
            <person name="Liu H."/>
            <person name="Sun Y."/>
            <person name="Le M."/>
            <person name="Wang Q."/>
            <person name="Wei S."/>
            <person name="Zheng Y."/>
            <person name="Lin W."/>
            <person name="Duan Y."/>
            <person name="Cao H."/>
            <person name="Xiong S."/>
            <person name="Wang X."/>
            <person name="Wei L."/>
            <person name="Li C."/>
            <person name="Ma Q."/>
            <person name="Ju M."/>
            <person name="Zhao R."/>
            <person name="Li G."/>
            <person name="Mu C."/>
            <person name="Tian Q."/>
            <person name="Mei H."/>
            <person name="Zhang T."/>
            <person name="Gao T."/>
            <person name="Zhang H."/>
        </authorList>
    </citation>
    <scope>NUCLEOTIDE SEQUENCE</scope>
    <source>
        <strain evidence="2">3651</strain>
    </source>
</reference>
<proteinExistence type="predicted"/>
<feature type="compositionally biased region" description="Polar residues" evidence="1">
    <location>
        <begin position="118"/>
        <end position="128"/>
    </location>
</feature>
<feature type="region of interest" description="Disordered" evidence="1">
    <location>
        <begin position="204"/>
        <end position="230"/>
    </location>
</feature>
<feature type="region of interest" description="Disordered" evidence="1">
    <location>
        <begin position="105"/>
        <end position="128"/>
    </location>
</feature>
<organism evidence="2 3">
    <name type="scientific">Sesamum alatum</name>
    <dbReference type="NCBI Taxonomy" id="300844"/>
    <lineage>
        <taxon>Eukaryota</taxon>
        <taxon>Viridiplantae</taxon>
        <taxon>Streptophyta</taxon>
        <taxon>Embryophyta</taxon>
        <taxon>Tracheophyta</taxon>
        <taxon>Spermatophyta</taxon>
        <taxon>Magnoliopsida</taxon>
        <taxon>eudicotyledons</taxon>
        <taxon>Gunneridae</taxon>
        <taxon>Pentapetalae</taxon>
        <taxon>asterids</taxon>
        <taxon>lamiids</taxon>
        <taxon>Lamiales</taxon>
        <taxon>Pedaliaceae</taxon>
        <taxon>Sesamum</taxon>
    </lineage>
</organism>
<reference evidence="2" key="1">
    <citation type="submission" date="2020-06" db="EMBL/GenBank/DDBJ databases">
        <authorList>
            <person name="Li T."/>
            <person name="Hu X."/>
            <person name="Zhang T."/>
            <person name="Song X."/>
            <person name="Zhang H."/>
            <person name="Dai N."/>
            <person name="Sheng W."/>
            <person name="Hou X."/>
            <person name="Wei L."/>
        </authorList>
    </citation>
    <scope>NUCLEOTIDE SEQUENCE</scope>
    <source>
        <strain evidence="2">3651</strain>
        <tissue evidence="2">Leaf</tissue>
    </source>
</reference>
<feature type="compositionally biased region" description="Acidic residues" evidence="1">
    <location>
        <begin position="15"/>
        <end position="27"/>
    </location>
</feature>
<feature type="compositionally biased region" description="Polar residues" evidence="1">
    <location>
        <begin position="210"/>
        <end position="230"/>
    </location>
</feature>
<feature type="region of interest" description="Disordered" evidence="1">
    <location>
        <begin position="1"/>
        <end position="27"/>
    </location>
</feature>
<evidence type="ECO:0000256" key="1">
    <source>
        <dbReference type="SAM" id="MobiDB-lite"/>
    </source>
</evidence>
<evidence type="ECO:0000313" key="3">
    <source>
        <dbReference type="Proteomes" id="UP001293254"/>
    </source>
</evidence>
<gene>
    <name evidence="2" type="ORF">Salat_1707900</name>
</gene>
<dbReference type="AlphaFoldDB" id="A0AAE1Y7J4"/>